<evidence type="ECO:0000313" key="17">
    <source>
        <dbReference type="Proteomes" id="UP001178662"/>
    </source>
</evidence>
<dbReference type="AlphaFoldDB" id="A0AA95EV13"/>
<feature type="transmembrane region" description="Helical" evidence="13">
    <location>
        <begin position="6"/>
        <end position="30"/>
    </location>
</feature>
<keyword evidence="10 13" id="KW-0066">ATP synthesis</keyword>
<dbReference type="NCBIfam" id="TIGR01144">
    <property type="entry name" value="ATP_synt_b"/>
    <property type="match status" value="1"/>
</dbReference>
<evidence type="ECO:0000256" key="5">
    <source>
        <dbReference type="ARBA" id="ARBA00022692"/>
    </source>
</evidence>
<keyword evidence="8 13" id="KW-0406">Ion transport</keyword>
<dbReference type="HAMAP" id="MF_01398">
    <property type="entry name" value="ATP_synth_b_bprime"/>
    <property type="match status" value="1"/>
</dbReference>
<keyword evidence="2 13" id="KW-0813">Transport</keyword>
<dbReference type="PANTHER" id="PTHR33445:SF1">
    <property type="entry name" value="ATP SYNTHASE SUBUNIT B"/>
    <property type="match status" value="1"/>
</dbReference>
<dbReference type="Gene3D" id="1.20.5.620">
    <property type="entry name" value="F1F0 ATP synthase subunit B, membrane domain"/>
    <property type="match status" value="1"/>
</dbReference>
<dbReference type="GO" id="GO:0046933">
    <property type="term" value="F:proton-transporting ATP synthase activity, rotational mechanism"/>
    <property type="evidence" value="ECO:0007669"/>
    <property type="project" value="UniProtKB-UniRule"/>
</dbReference>
<evidence type="ECO:0000256" key="13">
    <source>
        <dbReference type="HAMAP-Rule" id="MF_01398"/>
    </source>
</evidence>
<sequence>MSIDTIVWSNFFIQLAAFAILFWLLSRYAFKPLFGVMEKRRQLVQEQMDNAQQNRTDAERLMEEQRQALQVARKEAHDIIEQAKLTGVKQADDIVAAARNESSRLKDEAVRDIETEKNKAVASLKAEVSGLSVLIASKIIEKQVDESTQQQLVNKYLDDVGSKS</sequence>
<feature type="coiled-coil region" evidence="15">
    <location>
        <begin position="34"/>
        <end position="108"/>
    </location>
</feature>
<protein>
    <recommendedName>
        <fullName evidence="13">ATP synthase subunit b</fullName>
    </recommendedName>
    <alternativeName>
        <fullName evidence="13">ATP synthase F(0) sector subunit b</fullName>
    </alternativeName>
    <alternativeName>
        <fullName evidence="13">ATPase subunit I</fullName>
    </alternativeName>
    <alternativeName>
        <fullName evidence="13">F-type ATPase subunit b</fullName>
        <shortName evidence="13">F-ATPase subunit b</shortName>
    </alternativeName>
</protein>
<comment type="function">
    <text evidence="13">Component of the F(0) channel, it forms part of the peripheral stalk, linking F(1) to F(0).</text>
</comment>
<dbReference type="InterPro" id="IPR005864">
    <property type="entry name" value="ATP_synth_F0_bsu_bac"/>
</dbReference>
<evidence type="ECO:0000256" key="12">
    <source>
        <dbReference type="ARBA" id="ARBA00037847"/>
    </source>
</evidence>
<dbReference type="SUPFAM" id="SSF81573">
    <property type="entry name" value="F1F0 ATP synthase subunit B, membrane domain"/>
    <property type="match status" value="1"/>
</dbReference>
<evidence type="ECO:0000313" key="16">
    <source>
        <dbReference type="EMBL" id="WEK53970.1"/>
    </source>
</evidence>
<evidence type="ECO:0000256" key="6">
    <source>
        <dbReference type="ARBA" id="ARBA00022781"/>
    </source>
</evidence>
<dbReference type="InterPro" id="IPR050059">
    <property type="entry name" value="ATP_synthase_B_chain"/>
</dbReference>
<evidence type="ECO:0000256" key="7">
    <source>
        <dbReference type="ARBA" id="ARBA00022989"/>
    </source>
</evidence>
<accession>A0AA95EV13</accession>
<comment type="function">
    <text evidence="11 13">F(1)F(0) ATP synthase produces ATP from ADP in the presence of a proton or sodium gradient. F-type ATPases consist of two structural domains, F(1) containing the extramembraneous catalytic core and F(0) containing the membrane proton channel, linked together by a central stalk and a peripheral stalk. During catalysis, ATP synthesis in the catalytic domain of F(1) is coupled via a rotary mechanism of the central stalk subunits to proton translocation.</text>
</comment>
<evidence type="ECO:0000256" key="4">
    <source>
        <dbReference type="ARBA" id="ARBA00022547"/>
    </source>
</evidence>
<dbReference type="Proteomes" id="UP001178662">
    <property type="component" value="Chromosome"/>
</dbReference>
<organism evidence="16 17">
    <name type="scientific">Candidatus Cohnella colombiensis</name>
    <dbReference type="NCBI Taxonomy" id="3121368"/>
    <lineage>
        <taxon>Bacteria</taxon>
        <taxon>Bacillati</taxon>
        <taxon>Bacillota</taxon>
        <taxon>Bacilli</taxon>
        <taxon>Bacillales</taxon>
        <taxon>Paenibacillaceae</taxon>
        <taxon>Cohnella</taxon>
    </lineage>
</organism>
<evidence type="ECO:0000256" key="2">
    <source>
        <dbReference type="ARBA" id="ARBA00022448"/>
    </source>
</evidence>
<keyword evidence="4 13" id="KW-0138">CF(0)</keyword>
<evidence type="ECO:0000256" key="8">
    <source>
        <dbReference type="ARBA" id="ARBA00023065"/>
    </source>
</evidence>
<evidence type="ECO:0000256" key="11">
    <source>
        <dbReference type="ARBA" id="ARBA00025198"/>
    </source>
</evidence>
<dbReference type="GO" id="GO:0046961">
    <property type="term" value="F:proton-transporting ATPase activity, rotational mechanism"/>
    <property type="evidence" value="ECO:0007669"/>
    <property type="project" value="TreeGrafter"/>
</dbReference>
<comment type="subunit">
    <text evidence="13">F-type ATPases have 2 components, F(1) - the catalytic core - and F(0) - the membrane proton channel. F(1) has five subunits: alpha(3), beta(3), gamma(1), delta(1), epsilon(1). F(0) has three main subunits: a(1), b(2) and c(10-14). The alpha and beta chains form an alternating ring which encloses part of the gamma chain. F(1) is attached to F(0) by a central stalk formed by the gamma and epsilon chains, while a peripheral stalk is formed by the delta and b chains.</text>
</comment>
<keyword evidence="7 13" id="KW-1133">Transmembrane helix</keyword>
<proteinExistence type="inferred from homology"/>
<evidence type="ECO:0000256" key="3">
    <source>
        <dbReference type="ARBA" id="ARBA00022475"/>
    </source>
</evidence>
<keyword evidence="9 13" id="KW-0472">Membrane</keyword>
<comment type="subcellular location">
    <subcellularLocation>
        <location evidence="13">Cell membrane</location>
        <topology evidence="13">Single-pass membrane protein</topology>
    </subcellularLocation>
    <subcellularLocation>
        <location evidence="12">Endomembrane system</location>
        <topology evidence="12">Single-pass membrane protein</topology>
    </subcellularLocation>
</comment>
<dbReference type="Pfam" id="PF00430">
    <property type="entry name" value="ATP-synt_B"/>
    <property type="match status" value="1"/>
</dbReference>
<evidence type="ECO:0000256" key="10">
    <source>
        <dbReference type="ARBA" id="ARBA00023310"/>
    </source>
</evidence>
<dbReference type="GO" id="GO:0005886">
    <property type="term" value="C:plasma membrane"/>
    <property type="evidence" value="ECO:0007669"/>
    <property type="project" value="UniProtKB-SubCell"/>
</dbReference>
<dbReference type="GO" id="GO:0045259">
    <property type="term" value="C:proton-transporting ATP synthase complex"/>
    <property type="evidence" value="ECO:0007669"/>
    <property type="project" value="UniProtKB-KW"/>
</dbReference>
<evidence type="ECO:0000256" key="1">
    <source>
        <dbReference type="ARBA" id="ARBA00005513"/>
    </source>
</evidence>
<keyword evidence="6 13" id="KW-0375">Hydrogen ion transport</keyword>
<comment type="similarity">
    <text evidence="1 13 14">Belongs to the ATPase B chain family.</text>
</comment>
<dbReference type="GO" id="GO:0012505">
    <property type="term" value="C:endomembrane system"/>
    <property type="evidence" value="ECO:0007669"/>
    <property type="project" value="UniProtKB-SubCell"/>
</dbReference>
<dbReference type="CDD" id="cd06503">
    <property type="entry name" value="ATP-synt_Fo_b"/>
    <property type="match status" value="1"/>
</dbReference>
<reference evidence="16" key="1">
    <citation type="submission" date="2023-03" db="EMBL/GenBank/DDBJ databases">
        <title>Andean soil-derived lignocellulolytic bacterial consortium as a source of novel taxa and putative plastic-active enzymes.</title>
        <authorList>
            <person name="Diaz-Garcia L."/>
            <person name="Chuvochina M."/>
            <person name="Feuerriegel G."/>
            <person name="Bunk B."/>
            <person name="Sproer C."/>
            <person name="Streit W.R."/>
            <person name="Rodriguez L.M."/>
            <person name="Overmann J."/>
            <person name="Jimenez D.J."/>
        </authorList>
    </citation>
    <scope>NUCLEOTIDE SEQUENCE</scope>
    <source>
        <strain evidence="16">MAG 2441</strain>
    </source>
</reference>
<name>A0AA95EV13_9BACL</name>
<dbReference type="InterPro" id="IPR002146">
    <property type="entry name" value="ATP_synth_b/b'su_bac/chlpt"/>
</dbReference>
<evidence type="ECO:0000256" key="9">
    <source>
        <dbReference type="ARBA" id="ARBA00023136"/>
    </source>
</evidence>
<evidence type="ECO:0000256" key="15">
    <source>
        <dbReference type="SAM" id="Coils"/>
    </source>
</evidence>
<keyword evidence="3 13" id="KW-1003">Cell membrane</keyword>
<dbReference type="PANTHER" id="PTHR33445">
    <property type="entry name" value="ATP SYNTHASE SUBUNIT B', CHLOROPLASTIC"/>
    <property type="match status" value="1"/>
</dbReference>
<dbReference type="InterPro" id="IPR028987">
    <property type="entry name" value="ATP_synth_B-like_membr_sf"/>
</dbReference>
<keyword evidence="15" id="KW-0175">Coiled coil</keyword>
<keyword evidence="5 13" id="KW-0812">Transmembrane</keyword>
<evidence type="ECO:0000256" key="14">
    <source>
        <dbReference type="RuleBase" id="RU003848"/>
    </source>
</evidence>
<gene>
    <name evidence="13 16" type="primary">atpF</name>
    <name evidence="16" type="ORF">P0Y55_15595</name>
</gene>
<keyword evidence="17" id="KW-1185">Reference proteome</keyword>
<dbReference type="EMBL" id="CP119317">
    <property type="protein sequence ID" value="WEK53970.1"/>
    <property type="molecule type" value="Genomic_DNA"/>
</dbReference>